<dbReference type="Gene3D" id="3.40.50.620">
    <property type="entry name" value="HUPs"/>
    <property type="match status" value="2"/>
</dbReference>
<dbReference type="Gene3D" id="3.60.20.10">
    <property type="entry name" value="Glutamine Phosphoribosylpyrophosphate, subunit 1, domain 1"/>
    <property type="match status" value="1"/>
</dbReference>
<dbReference type="PANTHER" id="PTHR43284">
    <property type="entry name" value="ASPARAGINE SYNTHETASE (GLUTAMINE-HYDROLYZING)"/>
    <property type="match status" value="1"/>
</dbReference>
<dbReference type="SUPFAM" id="SSF56235">
    <property type="entry name" value="N-terminal nucleophile aminohydrolases (Ntn hydrolases)"/>
    <property type="match status" value="1"/>
</dbReference>
<comment type="catalytic activity">
    <reaction evidence="4">
        <text>L-aspartate + L-glutamine + ATP + H2O = L-asparagine + L-glutamate + AMP + diphosphate + H(+)</text>
        <dbReference type="Rhea" id="RHEA:12228"/>
        <dbReference type="ChEBI" id="CHEBI:15377"/>
        <dbReference type="ChEBI" id="CHEBI:15378"/>
        <dbReference type="ChEBI" id="CHEBI:29985"/>
        <dbReference type="ChEBI" id="CHEBI:29991"/>
        <dbReference type="ChEBI" id="CHEBI:30616"/>
        <dbReference type="ChEBI" id="CHEBI:33019"/>
        <dbReference type="ChEBI" id="CHEBI:58048"/>
        <dbReference type="ChEBI" id="CHEBI:58359"/>
        <dbReference type="ChEBI" id="CHEBI:456215"/>
        <dbReference type="EC" id="6.3.5.4"/>
    </reaction>
</comment>
<dbReference type="SUPFAM" id="SSF52402">
    <property type="entry name" value="Adenine nucleotide alpha hydrolases-like"/>
    <property type="match status" value="1"/>
</dbReference>
<organism evidence="6 7">
    <name type="scientific">Brevundimonas abyssalis TAR-001</name>
    <dbReference type="NCBI Taxonomy" id="1391729"/>
    <lineage>
        <taxon>Bacteria</taxon>
        <taxon>Pseudomonadati</taxon>
        <taxon>Pseudomonadota</taxon>
        <taxon>Alphaproteobacteria</taxon>
        <taxon>Caulobacterales</taxon>
        <taxon>Caulobacteraceae</taxon>
        <taxon>Brevundimonas</taxon>
    </lineage>
</organism>
<dbReference type="Pfam" id="PF00733">
    <property type="entry name" value="Asn_synthase"/>
    <property type="match status" value="2"/>
</dbReference>
<dbReference type="EC" id="6.3.5.4" evidence="3"/>
<dbReference type="PIRSF" id="PIRSF001589">
    <property type="entry name" value="Asn_synthetase_glu-h"/>
    <property type="match status" value="1"/>
</dbReference>
<accession>A0A8E0KKH6</accession>
<comment type="similarity">
    <text evidence="2">Belongs to the asparagine synthetase family.</text>
</comment>
<name>A0A8E0KKH6_9CAUL</name>
<dbReference type="EMBL" id="BATC01000005">
    <property type="protein sequence ID" value="GAD58269.1"/>
    <property type="molecule type" value="Genomic_DNA"/>
</dbReference>
<evidence type="ECO:0000313" key="7">
    <source>
        <dbReference type="Proteomes" id="UP000016569"/>
    </source>
</evidence>
<evidence type="ECO:0000256" key="3">
    <source>
        <dbReference type="ARBA" id="ARBA00012737"/>
    </source>
</evidence>
<dbReference type="AlphaFoldDB" id="A0A8E0KKH6"/>
<reference evidence="7" key="1">
    <citation type="journal article" date="2013" name="Genome Announc.">
        <title>Draft Genome Sequence of the Dimorphic Prosthecate Bacterium Brevundimonas abyssalis TAR-001T.</title>
        <authorList>
            <person name="Tsubouchi T."/>
            <person name="Nishi S."/>
            <person name="Usui K."/>
            <person name="Shimane Y."/>
            <person name="Takaki Y."/>
            <person name="Maruyama T."/>
            <person name="Hatada Y."/>
        </authorList>
    </citation>
    <scope>NUCLEOTIDE SEQUENCE [LARGE SCALE GENOMIC DNA]</scope>
    <source>
        <strain evidence="7">TAR-001</strain>
    </source>
</reference>
<dbReference type="InterPro" id="IPR029055">
    <property type="entry name" value="Ntn_hydrolases_N"/>
</dbReference>
<feature type="domain" description="Asparagine synthetase" evidence="5">
    <location>
        <begin position="461"/>
        <end position="579"/>
    </location>
</feature>
<dbReference type="Proteomes" id="UP000016569">
    <property type="component" value="Unassembled WGS sequence"/>
</dbReference>
<evidence type="ECO:0000256" key="4">
    <source>
        <dbReference type="ARBA" id="ARBA00048741"/>
    </source>
</evidence>
<dbReference type="PANTHER" id="PTHR43284:SF1">
    <property type="entry name" value="ASPARAGINE SYNTHETASE"/>
    <property type="match status" value="1"/>
</dbReference>
<feature type="domain" description="Asparagine synthetase" evidence="5">
    <location>
        <begin position="235"/>
        <end position="351"/>
    </location>
</feature>
<dbReference type="RefSeq" id="WP_021696365.1">
    <property type="nucleotide sequence ID" value="NZ_BATC01000005.1"/>
</dbReference>
<sequence>MPPRYLIFSIRDPVWTERAASYAERKYRLRRIRFSERAIVLVAPEAERLVVEPSMGVVIGPLFSAGGSPRPIRQLSENMSREFSASAAFNLLSVAWGAYVAVAIEATGGTVSVLRDPSAAMPCYVADLPQAAIFGSDVRSIFDVSGRRPEIDWNELAGILNTPYLTTHRTALRGVWELLPGHQASDRREGLAVAARWSPWTFASGTEGDPIARGQLAAGLREIVDGCVGAWSSRFSNVLIGVSGGVDSSIIAAAATVHADGVKLFTRYTDDAAGDERPYAKALANHLGLGLAELQFEPDRVDVRQTNSVGMARPCGHTLAQESIRLLKAMTSEPGRYGYFSGVGGDGVFCYLKSASVVADRVMREGLGQGALKSLLDICRVADCSIWEAGIRAFRKAVSGVRIYHEPLDGRLLTDSAKLLPNSQIPHPWLVPPDGAVPGKIQHILAILRNHIGLDAWPVEGIEVVSPLLSQPVVEYCLRIPTWEWCASGINRAVAREAYADLLPVSVVHRRSKGTPGGAVATVFERNKSVLREMLCGGALVEHGIVEADAVASVLDNRKGLIGTDYARVLQLADAEAWARGWQ</sequence>
<proteinExistence type="inferred from homology"/>
<comment type="pathway">
    <text evidence="1">Amino-acid biosynthesis; L-asparagine biosynthesis; L-asparagine from L-aspartate (L-Gln route): step 1/1.</text>
</comment>
<dbReference type="InterPro" id="IPR001962">
    <property type="entry name" value="Asn_synthase"/>
</dbReference>
<gene>
    <name evidence="6" type="ORF">MBEBAB_0519</name>
</gene>
<dbReference type="InterPro" id="IPR051786">
    <property type="entry name" value="ASN_synthetase/amidase"/>
</dbReference>
<dbReference type="InterPro" id="IPR014729">
    <property type="entry name" value="Rossmann-like_a/b/a_fold"/>
</dbReference>
<dbReference type="GO" id="GO:0004066">
    <property type="term" value="F:asparagine synthase (glutamine-hydrolyzing) activity"/>
    <property type="evidence" value="ECO:0007669"/>
    <property type="project" value="UniProtKB-EC"/>
</dbReference>
<comment type="caution">
    <text evidence="6">The sequence shown here is derived from an EMBL/GenBank/DDBJ whole genome shotgun (WGS) entry which is preliminary data.</text>
</comment>
<evidence type="ECO:0000259" key="5">
    <source>
        <dbReference type="Pfam" id="PF00733"/>
    </source>
</evidence>
<dbReference type="GO" id="GO:0006529">
    <property type="term" value="P:asparagine biosynthetic process"/>
    <property type="evidence" value="ECO:0007669"/>
    <property type="project" value="InterPro"/>
</dbReference>
<evidence type="ECO:0000256" key="1">
    <source>
        <dbReference type="ARBA" id="ARBA00005187"/>
    </source>
</evidence>
<dbReference type="InterPro" id="IPR006426">
    <property type="entry name" value="Asn_synth_AEB"/>
</dbReference>
<evidence type="ECO:0000256" key="2">
    <source>
        <dbReference type="ARBA" id="ARBA00005752"/>
    </source>
</evidence>
<evidence type="ECO:0000313" key="6">
    <source>
        <dbReference type="EMBL" id="GAD58269.1"/>
    </source>
</evidence>
<protein>
    <recommendedName>
        <fullName evidence="3">asparagine synthase (glutamine-hydrolyzing)</fullName>
        <ecNumber evidence="3">6.3.5.4</ecNumber>
    </recommendedName>
</protein>
<keyword evidence="7" id="KW-1185">Reference proteome</keyword>